<protein>
    <submittedName>
        <fullName evidence="3">Uncharacterized protein</fullName>
    </submittedName>
</protein>
<sequence length="279" mass="30546">MLIIIGSLILATQSVTLSSYYQCRLGLRSWTCGGGQICGNNSYPCVDPPNHGKTSKIEKLVVPFAIFILVGAVLLLFFIAGLNGKPTTTSLTHELIEPERCCVSKQFSAQLSTSTAMALPDGTTYSSYAYYNYSYDADRAMVGMKGVSFMLPDLHKSNLWIIENINDGQMYVIDQDSKRCDKSPMPIKPLKCIPDTATYLHSSTFGYGDKQIIGDTWLVTVDDTVNYATVSRDGLCVPLTGHSFFQKLAMVNAATTTDFVPKVDDPSIFDIPAECHSAI</sequence>
<comment type="caution">
    <text evidence="3">The sequence shown here is derived from an EMBL/GenBank/DDBJ whole genome shotgun (WGS) entry which is preliminary data.</text>
</comment>
<reference evidence="3" key="1">
    <citation type="submission" date="2021-02" db="EMBL/GenBank/DDBJ databases">
        <authorList>
            <person name="Nowell W R."/>
        </authorList>
    </citation>
    <scope>NUCLEOTIDE SEQUENCE</scope>
</reference>
<keyword evidence="1" id="KW-0812">Transmembrane</keyword>
<feature type="chain" id="PRO_5032519424" evidence="2">
    <location>
        <begin position="19"/>
        <end position="279"/>
    </location>
</feature>
<keyword evidence="1" id="KW-0472">Membrane</keyword>
<gene>
    <name evidence="3" type="ORF">FME351_LOCUS30114</name>
</gene>
<name>A0A818XKG6_9BILA</name>
<keyword evidence="1" id="KW-1133">Transmembrane helix</keyword>
<dbReference type="GO" id="GO:0005509">
    <property type="term" value="F:calcium ion binding"/>
    <property type="evidence" value="ECO:0007669"/>
    <property type="project" value="InterPro"/>
</dbReference>
<evidence type="ECO:0000256" key="1">
    <source>
        <dbReference type="SAM" id="Phobius"/>
    </source>
</evidence>
<proteinExistence type="predicted"/>
<dbReference type="GO" id="GO:0007160">
    <property type="term" value="P:cell-matrix adhesion"/>
    <property type="evidence" value="ECO:0007669"/>
    <property type="project" value="InterPro"/>
</dbReference>
<evidence type="ECO:0000256" key="2">
    <source>
        <dbReference type="SAM" id="SignalP"/>
    </source>
</evidence>
<keyword evidence="2" id="KW-0732">Signal</keyword>
<dbReference type="GO" id="GO:0005576">
    <property type="term" value="C:extracellular region"/>
    <property type="evidence" value="ECO:0007669"/>
    <property type="project" value="InterPro"/>
</dbReference>
<dbReference type="EMBL" id="CAJNYU010004272">
    <property type="protein sequence ID" value="CAF3738409.1"/>
    <property type="molecule type" value="Genomic_DNA"/>
</dbReference>
<dbReference type="InterPro" id="IPR001299">
    <property type="entry name" value="Ependymin"/>
</dbReference>
<dbReference type="GO" id="GO:0005764">
    <property type="term" value="C:lysosome"/>
    <property type="evidence" value="ECO:0007669"/>
    <property type="project" value="TreeGrafter"/>
</dbReference>
<dbReference type="Pfam" id="PF00811">
    <property type="entry name" value="Ependymin"/>
    <property type="match status" value="1"/>
</dbReference>
<dbReference type="PANTHER" id="PTHR10697:SF1">
    <property type="entry name" value="MAMMALIAN EPENDYMIN-RELATED PROTEIN 1"/>
    <property type="match status" value="1"/>
</dbReference>
<evidence type="ECO:0000313" key="3">
    <source>
        <dbReference type="EMBL" id="CAF3738409.1"/>
    </source>
</evidence>
<feature type="transmembrane region" description="Helical" evidence="1">
    <location>
        <begin position="60"/>
        <end position="82"/>
    </location>
</feature>
<dbReference type="AlphaFoldDB" id="A0A818XKG6"/>
<accession>A0A818XKG6</accession>
<evidence type="ECO:0000313" key="4">
    <source>
        <dbReference type="Proteomes" id="UP000663869"/>
    </source>
</evidence>
<organism evidence="3 4">
    <name type="scientific">Rotaria socialis</name>
    <dbReference type="NCBI Taxonomy" id="392032"/>
    <lineage>
        <taxon>Eukaryota</taxon>
        <taxon>Metazoa</taxon>
        <taxon>Spiralia</taxon>
        <taxon>Gnathifera</taxon>
        <taxon>Rotifera</taxon>
        <taxon>Eurotatoria</taxon>
        <taxon>Bdelloidea</taxon>
        <taxon>Philodinida</taxon>
        <taxon>Philodinidae</taxon>
        <taxon>Rotaria</taxon>
    </lineage>
</organism>
<dbReference type="PANTHER" id="PTHR10697">
    <property type="entry name" value="MAMMALIAN EPENDYMIN-RELATED PROTEIN 1"/>
    <property type="match status" value="1"/>
</dbReference>
<dbReference type="Proteomes" id="UP000663869">
    <property type="component" value="Unassembled WGS sequence"/>
</dbReference>
<feature type="signal peptide" evidence="2">
    <location>
        <begin position="1"/>
        <end position="18"/>
    </location>
</feature>